<dbReference type="InterPro" id="IPR001645">
    <property type="entry name" value="Folylpolyglutamate_synth"/>
</dbReference>
<dbReference type="EMBL" id="JAHRIM010010994">
    <property type="protein sequence ID" value="MEQ2260657.1"/>
    <property type="molecule type" value="Genomic_DNA"/>
</dbReference>
<evidence type="ECO:0000256" key="1">
    <source>
        <dbReference type="ARBA" id="ARBA00008276"/>
    </source>
</evidence>
<dbReference type="SUPFAM" id="SSF53623">
    <property type="entry name" value="MurD-like peptide ligases, catalytic domain"/>
    <property type="match status" value="1"/>
</dbReference>
<keyword evidence="4" id="KW-0067">ATP-binding</keyword>
<dbReference type="Proteomes" id="UP001444071">
    <property type="component" value="Unassembled WGS sequence"/>
</dbReference>
<reference evidence="5 6" key="1">
    <citation type="submission" date="2021-06" db="EMBL/GenBank/DDBJ databases">
        <authorList>
            <person name="Palmer J.M."/>
        </authorList>
    </citation>
    <scope>NUCLEOTIDE SEQUENCE [LARGE SCALE GENOMIC DNA]</scope>
    <source>
        <strain evidence="5 6">XR_2019</strain>
        <tissue evidence="5">Muscle</tissue>
    </source>
</reference>
<dbReference type="PANTHER" id="PTHR11136:SF5">
    <property type="entry name" value="FOLYLPOLYGLUTAMATE SYNTHASE, MITOCHONDRIAL"/>
    <property type="match status" value="1"/>
</dbReference>
<evidence type="ECO:0000256" key="3">
    <source>
        <dbReference type="ARBA" id="ARBA00022741"/>
    </source>
</evidence>
<proteinExistence type="inferred from homology"/>
<keyword evidence="3" id="KW-0547">Nucleotide-binding</keyword>
<accession>A0ABV0VTS2</accession>
<comment type="similarity">
    <text evidence="1">Belongs to the folylpolyglutamate synthase family.</text>
</comment>
<dbReference type="PROSITE" id="PS01011">
    <property type="entry name" value="FOLYLPOLYGLU_SYNT_1"/>
    <property type="match status" value="1"/>
</dbReference>
<evidence type="ECO:0000313" key="6">
    <source>
        <dbReference type="Proteomes" id="UP001444071"/>
    </source>
</evidence>
<keyword evidence="2" id="KW-0436">Ligase</keyword>
<gene>
    <name evidence="5" type="ORF">XENORESO_022073</name>
</gene>
<evidence type="ECO:0000313" key="5">
    <source>
        <dbReference type="EMBL" id="MEQ2260657.1"/>
    </source>
</evidence>
<sequence>DAVCTLNTLQTNASALEQVRRGRSHPQLQLQAMRGFLERAGLTVEQLDHLNIIHVTGTKGKGSTCAFTEQILRTYGFRTGFYRRVVYTLLDSEGTGQDPCHSSVRCIFSSVSHNKISPSGSC</sequence>
<evidence type="ECO:0000256" key="4">
    <source>
        <dbReference type="ARBA" id="ARBA00022840"/>
    </source>
</evidence>
<dbReference type="InterPro" id="IPR018109">
    <property type="entry name" value="Folylpolyglutamate_synth_CS"/>
</dbReference>
<dbReference type="InterPro" id="IPR036565">
    <property type="entry name" value="Mur-like_cat_sf"/>
</dbReference>
<protein>
    <recommendedName>
        <fullName evidence="7">Folylpoly-gamma-glutamate synthetase</fullName>
    </recommendedName>
</protein>
<dbReference type="PANTHER" id="PTHR11136">
    <property type="entry name" value="FOLYLPOLYGLUTAMATE SYNTHASE-RELATED"/>
    <property type="match status" value="1"/>
</dbReference>
<organism evidence="5 6">
    <name type="scientific">Xenotaenia resolanae</name>
    <dbReference type="NCBI Taxonomy" id="208358"/>
    <lineage>
        <taxon>Eukaryota</taxon>
        <taxon>Metazoa</taxon>
        <taxon>Chordata</taxon>
        <taxon>Craniata</taxon>
        <taxon>Vertebrata</taxon>
        <taxon>Euteleostomi</taxon>
        <taxon>Actinopterygii</taxon>
        <taxon>Neopterygii</taxon>
        <taxon>Teleostei</taxon>
        <taxon>Neoteleostei</taxon>
        <taxon>Acanthomorphata</taxon>
        <taxon>Ovalentaria</taxon>
        <taxon>Atherinomorphae</taxon>
        <taxon>Cyprinodontiformes</taxon>
        <taxon>Goodeidae</taxon>
        <taxon>Xenotaenia</taxon>
    </lineage>
</organism>
<evidence type="ECO:0000256" key="2">
    <source>
        <dbReference type="ARBA" id="ARBA00022598"/>
    </source>
</evidence>
<feature type="non-terminal residue" evidence="5">
    <location>
        <position position="1"/>
    </location>
</feature>
<name>A0ABV0VTS2_9TELE</name>
<evidence type="ECO:0008006" key="7">
    <source>
        <dbReference type="Google" id="ProtNLM"/>
    </source>
</evidence>
<comment type="caution">
    <text evidence="5">The sequence shown here is derived from an EMBL/GenBank/DDBJ whole genome shotgun (WGS) entry which is preliminary data.</text>
</comment>
<dbReference type="Gene3D" id="3.40.1190.10">
    <property type="entry name" value="Mur-like, catalytic domain"/>
    <property type="match status" value="1"/>
</dbReference>
<keyword evidence="6" id="KW-1185">Reference proteome</keyword>